<evidence type="ECO:0000313" key="1">
    <source>
        <dbReference type="EMBL" id="WEG35505.1"/>
    </source>
</evidence>
<organism evidence="1 2">
    <name type="scientific">Amygdalobacter indicium</name>
    <dbReference type="NCBI Taxonomy" id="3029272"/>
    <lineage>
        <taxon>Bacteria</taxon>
        <taxon>Bacillati</taxon>
        <taxon>Bacillota</taxon>
        <taxon>Clostridia</taxon>
        <taxon>Eubacteriales</taxon>
        <taxon>Oscillospiraceae</taxon>
        <taxon>Amygdalobacter</taxon>
    </lineage>
</organism>
<dbReference type="SUPFAM" id="SSF53335">
    <property type="entry name" value="S-adenosyl-L-methionine-dependent methyltransferases"/>
    <property type="match status" value="1"/>
</dbReference>
<keyword evidence="2" id="KW-1185">Reference proteome</keyword>
<dbReference type="InterPro" id="IPR029063">
    <property type="entry name" value="SAM-dependent_MTases_sf"/>
</dbReference>
<accession>A0ABY8C8T9</accession>
<dbReference type="Gene3D" id="3.40.50.150">
    <property type="entry name" value="Vaccinia Virus protein VP39"/>
    <property type="match status" value="1"/>
</dbReference>
<name>A0ABY8C8T9_9FIRM</name>
<dbReference type="EMBL" id="CP118868">
    <property type="protein sequence ID" value="WEG35505.1"/>
    <property type="molecule type" value="Genomic_DNA"/>
</dbReference>
<proteinExistence type="predicted"/>
<protein>
    <submittedName>
        <fullName evidence="1">tRNA (Adenine(22)-N(1))-methyltransferase TrmK</fullName>
    </submittedName>
</protein>
<gene>
    <name evidence="1" type="ORF">PYS61_06160</name>
</gene>
<reference evidence="1 2" key="1">
    <citation type="submission" date="2023-02" db="EMBL/GenBank/DDBJ databases">
        <title>Novel Oscillospiraceae bacterial genomes.</title>
        <authorList>
            <person name="Srinivasan S."/>
            <person name="Austin M.N."/>
            <person name="Fiedler T.L."/>
            <person name="Strenk S.M."/>
            <person name="Agnew K.J."/>
            <person name="Nagana Gowda G.A."/>
            <person name="Raftery D."/>
            <person name="Beamer M.A."/>
            <person name="Achilles S.L."/>
            <person name="Wiesenfeld H.C."/>
            <person name="Fredricks D.N."/>
            <person name="Hillier S.L."/>
        </authorList>
    </citation>
    <scope>NUCLEOTIDE SEQUENCE [LARGE SCALE GENOMIC DNA]</scope>
    <source>
        <strain evidence="1 2">CHIC02 1186E3-8</strain>
    </source>
</reference>
<dbReference type="Proteomes" id="UP001220478">
    <property type="component" value="Chromosome"/>
</dbReference>
<dbReference type="PANTHER" id="PTHR38451">
    <property type="entry name" value="TRNA (ADENINE(22)-N(1))-METHYLTRANSFERASE"/>
    <property type="match status" value="1"/>
</dbReference>
<evidence type="ECO:0000313" key="2">
    <source>
        <dbReference type="Proteomes" id="UP001220478"/>
    </source>
</evidence>
<dbReference type="Pfam" id="PF12847">
    <property type="entry name" value="Methyltransf_18"/>
    <property type="match status" value="1"/>
</dbReference>
<dbReference type="PANTHER" id="PTHR38451:SF1">
    <property type="entry name" value="TRNA (ADENINE(22)-N(1))-METHYLTRANSFERASE"/>
    <property type="match status" value="1"/>
</dbReference>
<dbReference type="RefSeq" id="WP_315571626.1">
    <property type="nucleotide sequence ID" value="NZ_CP118868.1"/>
</dbReference>
<sequence length="329" mass="37429">MALNRHLDPRLDLIVQILRLLPSTGLHDLACDHGLVAAAYASYFPHKSVYASDIAAQPLRRADDLIAQLHLTNVKCFLSDGIKEHSNLQDYDSVVIAGLSGESIWRILAADPRIAADDYHERTPLFIIAQPMQLNAKLKLALWLHDFAVLGEVLVEDKGRVQEIILIVNQPYRALDLQQIPLSDLRKFYIERTGGTILDDKNFWEKLSRWQANLPPHSSIHTDLQLIWREAIALTESERKNKEWSYLLSLIALGLQADITFAAKKAAPESLPVISRRELAACSCAGKRKYAALLLRFYETKYRYLSTKVCHAPREEQAFWQSIFRSFSD</sequence>